<reference evidence="11" key="1">
    <citation type="journal article" date="2020" name="mSystems">
        <title>Genome- and Community-Level Interaction Insights into Carbon Utilization and Element Cycling Functions of Hydrothermarchaeota in Hydrothermal Sediment.</title>
        <authorList>
            <person name="Zhou Z."/>
            <person name="Liu Y."/>
            <person name="Xu W."/>
            <person name="Pan J."/>
            <person name="Luo Z.H."/>
            <person name="Li M."/>
        </authorList>
    </citation>
    <scope>NUCLEOTIDE SEQUENCE [LARGE SCALE GENOMIC DNA]</scope>
    <source>
        <strain evidence="11">SpSt-769</strain>
    </source>
</reference>
<dbReference type="InterPro" id="IPR036097">
    <property type="entry name" value="HisK_dim/P_sf"/>
</dbReference>
<dbReference type="PANTHER" id="PTHR43065">
    <property type="entry name" value="SENSOR HISTIDINE KINASE"/>
    <property type="match status" value="1"/>
</dbReference>
<dbReference type="Gene3D" id="3.30.450.20">
    <property type="entry name" value="PAS domain"/>
    <property type="match status" value="1"/>
</dbReference>
<evidence type="ECO:0000256" key="4">
    <source>
        <dbReference type="ARBA" id="ARBA00022679"/>
    </source>
</evidence>
<evidence type="ECO:0000256" key="2">
    <source>
        <dbReference type="ARBA" id="ARBA00012438"/>
    </source>
</evidence>
<evidence type="ECO:0000256" key="8">
    <source>
        <dbReference type="ARBA" id="ARBA00023012"/>
    </source>
</evidence>
<gene>
    <name evidence="11" type="ORF">ENV54_06020</name>
</gene>
<accession>A0A7C4ART3</accession>
<keyword evidence="4" id="KW-0808">Transferase</keyword>
<protein>
    <recommendedName>
        <fullName evidence="2">histidine kinase</fullName>
        <ecNumber evidence="2">2.7.13.3</ecNumber>
    </recommendedName>
</protein>
<name>A0A7C4ART3_9BACT</name>
<dbReference type="SUPFAM" id="SSF55785">
    <property type="entry name" value="PYP-like sensor domain (PAS domain)"/>
    <property type="match status" value="1"/>
</dbReference>
<dbReference type="AlphaFoldDB" id="A0A7C4ART3"/>
<dbReference type="SMART" id="SM00387">
    <property type="entry name" value="HATPase_c"/>
    <property type="match status" value="1"/>
</dbReference>
<evidence type="ECO:0000256" key="6">
    <source>
        <dbReference type="ARBA" id="ARBA00022777"/>
    </source>
</evidence>
<keyword evidence="7" id="KW-0067">ATP-binding</keyword>
<keyword evidence="5" id="KW-0547">Nucleotide-binding</keyword>
<feature type="domain" description="Histidine kinase" evidence="9">
    <location>
        <begin position="136"/>
        <end position="352"/>
    </location>
</feature>
<dbReference type="InterPro" id="IPR036890">
    <property type="entry name" value="HATPase_C_sf"/>
</dbReference>
<dbReference type="Gene3D" id="1.10.287.130">
    <property type="match status" value="1"/>
</dbReference>
<dbReference type="InterPro" id="IPR000014">
    <property type="entry name" value="PAS"/>
</dbReference>
<dbReference type="EMBL" id="DTGT01000185">
    <property type="protein sequence ID" value="HGH60839.1"/>
    <property type="molecule type" value="Genomic_DNA"/>
</dbReference>
<dbReference type="InterPro" id="IPR004358">
    <property type="entry name" value="Sig_transdc_His_kin-like_C"/>
</dbReference>
<dbReference type="InterPro" id="IPR005467">
    <property type="entry name" value="His_kinase_dom"/>
</dbReference>
<evidence type="ECO:0000259" key="9">
    <source>
        <dbReference type="PROSITE" id="PS50109"/>
    </source>
</evidence>
<dbReference type="Pfam" id="PF02518">
    <property type="entry name" value="HATPase_c"/>
    <property type="match status" value="1"/>
</dbReference>
<dbReference type="GO" id="GO:0005524">
    <property type="term" value="F:ATP binding"/>
    <property type="evidence" value="ECO:0007669"/>
    <property type="project" value="UniProtKB-KW"/>
</dbReference>
<dbReference type="Gene3D" id="3.30.565.10">
    <property type="entry name" value="Histidine kinase-like ATPase, C-terminal domain"/>
    <property type="match status" value="1"/>
</dbReference>
<dbReference type="CDD" id="cd00075">
    <property type="entry name" value="HATPase"/>
    <property type="match status" value="1"/>
</dbReference>
<evidence type="ECO:0000256" key="3">
    <source>
        <dbReference type="ARBA" id="ARBA00022553"/>
    </source>
</evidence>
<comment type="caution">
    <text evidence="11">The sequence shown here is derived from an EMBL/GenBank/DDBJ whole genome shotgun (WGS) entry which is preliminary data.</text>
</comment>
<organism evidence="11">
    <name type="scientific">Desulfomonile tiedjei</name>
    <dbReference type="NCBI Taxonomy" id="2358"/>
    <lineage>
        <taxon>Bacteria</taxon>
        <taxon>Pseudomonadati</taxon>
        <taxon>Thermodesulfobacteriota</taxon>
        <taxon>Desulfomonilia</taxon>
        <taxon>Desulfomonilales</taxon>
        <taxon>Desulfomonilaceae</taxon>
        <taxon>Desulfomonile</taxon>
    </lineage>
</organism>
<dbReference type="Pfam" id="PF13426">
    <property type="entry name" value="PAS_9"/>
    <property type="match status" value="1"/>
</dbReference>
<dbReference type="PROSITE" id="PS50109">
    <property type="entry name" value="HIS_KIN"/>
    <property type="match status" value="1"/>
</dbReference>
<dbReference type="PROSITE" id="PS50113">
    <property type="entry name" value="PAC"/>
    <property type="match status" value="1"/>
</dbReference>
<dbReference type="SUPFAM" id="SSF47384">
    <property type="entry name" value="Homodimeric domain of signal transducing histidine kinase"/>
    <property type="match status" value="1"/>
</dbReference>
<proteinExistence type="predicted"/>
<evidence type="ECO:0000256" key="7">
    <source>
        <dbReference type="ARBA" id="ARBA00022840"/>
    </source>
</evidence>
<sequence>MTDTPSPTQFNYEEILRGLPCYLLILDRSLKVLWANTLVHQRFGASKGKTCRQLYQLTKAQCKDCPVELTFADGQVHSTEKTLTDTEGNRIYVLCFSEALKDDSGRPTHVVETSVDITSVKEIQKQLILLGQTVAGMAHSIKNIMMGLEGGIYVVNKGIEDDDRHQVKEGWEMVLLNFEKISNIVKDILYCSKERPPNLQRVDPNAIAREVYELFEKTAASYSVSLQLDLAPDLTDAILDPAGLHTVLSNLVANAIDACKMDIFKDEHLVEIRSKKGKDGQVIFEVADNGAGIDRKVKEHVFEDFFSSKGDKGTGLGLMVTQKIMREHGGAITFRSRPRQGTTFVVTFPQPAPREPTS</sequence>
<dbReference type="SUPFAM" id="SSF55874">
    <property type="entry name" value="ATPase domain of HSP90 chaperone/DNA topoisomerase II/histidine kinase"/>
    <property type="match status" value="1"/>
</dbReference>
<dbReference type="PRINTS" id="PR00344">
    <property type="entry name" value="BCTRLSENSOR"/>
</dbReference>
<evidence type="ECO:0000256" key="5">
    <source>
        <dbReference type="ARBA" id="ARBA00022741"/>
    </source>
</evidence>
<dbReference type="GO" id="GO:0000155">
    <property type="term" value="F:phosphorelay sensor kinase activity"/>
    <property type="evidence" value="ECO:0007669"/>
    <property type="project" value="InterPro"/>
</dbReference>
<dbReference type="EC" id="2.7.13.3" evidence="2"/>
<dbReference type="InterPro" id="IPR000700">
    <property type="entry name" value="PAS-assoc_C"/>
</dbReference>
<dbReference type="InterPro" id="IPR035965">
    <property type="entry name" value="PAS-like_dom_sf"/>
</dbReference>
<feature type="domain" description="PAC" evidence="10">
    <location>
        <begin position="77"/>
        <end position="129"/>
    </location>
</feature>
<keyword evidence="8" id="KW-0902">Two-component regulatory system</keyword>
<evidence type="ECO:0000256" key="1">
    <source>
        <dbReference type="ARBA" id="ARBA00000085"/>
    </source>
</evidence>
<evidence type="ECO:0000313" key="11">
    <source>
        <dbReference type="EMBL" id="HGH60839.1"/>
    </source>
</evidence>
<keyword evidence="6" id="KW-0418">Kinase</keyword>
<comment type="catalytic activity">
    <reaction evidence="1">
        <text>ATP + protein L-histidine = ADP + protein N-phospho-L-histidine.</text>
        <dbReference type="EC" id="2.7.13.3"/>
    </reaction>
</comment>
<keyword evidence="3" id="KW-0597">Phosphoprotein</keyword>
<dbReference type="InterPro" id="IPR003594">
    <property type="entry name" value="HATPase_dom"/>
</dbReference>
<evidence type="ECO:0000259" key="10">
    <source>
        <dbReference type="PROSITE" id="PS50113"/>
    </source>
</evidence>
<dbReference type="PANTHER" id="PTHR43065:SF10">
    <property type="entry name" value="PEROXIDE STRESS-ACTIVATED HISTIDINE KINASE MAK3"/>
    <property type="match status" value="1"/>
</dbReference>